<comment type="caution">
    <text evidence="4">The sequence shown here is derived from an EMBL/GenBank/DDBJ whole genome shotgun (WGS) entry which is preliminary data.</text>
</comment>
<dbReference type="InterPro" id="IPR046346">
    <property type="entry name" value="Aminoacid_DH-like_N_sf"/>
</dbReference>
<comment type="similarity">
    <text evidence="1">Belongs to the Glu/Leu/Phe/Val dehydrogenases family.</text>
</comment>
<organism evidence="4 5">
    <name type="scientific">Tetraparma gracilis</name>
    <dbReference type="NCBI Taxonomy" id="2962635"/>
    <lineage>
        <taxon>Eukaryota</taxon>
        <taxon>Sar</taxon>
        <taxon>Stramenopiles</taxon>
        <taxon>Ochrophyta</taxon>
        <taxon>Bolidophyceae</taxon>
        <taxon>Parmales</taxon>
        <taxon>Triparmaceae</taxon>
        <taxon>Tetraparma</taxon>
    </lineage>
</organism>
<dbReference type="PANTHER" id="PTHR11606">
    <property type="entry name" value="GLUTAMATE DEHYDROGENASE"/>
    <property type="match status" value="1"/>
</dbReference>
<dbReference type="InterPro" id="IPR036291">
    <property type="entry name" value="NAD(P)-bd_dom_sf"/>
</dbReference>
<dbReference type="SUPFAM" id="SSF51735">
    <property type="entry name" value="NAD(P)-binding Rossmann-fold domains"/>
    <property type="match status" value="1"/>
</dbReference>
<feature type="domain" description="Glutamate/phenylalanine/leucine/valine/L-tryptophan dehydrogenase C-terminal" evidence="3">
    <location>
        <begin position="604"/>
        <end position="855"/>
    </location>
</feature>
<dbReference type="Gene3D" id="3.40.50.720">
    <property type="entry name" value="NAD(P)-binding Rossmann-like Domain"/>
    <property type="match status" value="1"/>
</dbReference>
<evidence type="ECO:0000259" key="3">
    <source>
        <dbReference type="SMART" id="SM00839"/>
    </source>
</evidence>
<sequence length="998" mass="111475">MLGFSQIHEVTQASTATLNTTVPWFMQNMPSSYFKQTSRQTRVEHIKAVAALRDTDMDLSLTMKSSLPDGRRVMTFIRPENKAGLLLSLLPQLPRYEDRDLSRVQLYTMSDGGMCLNMFTYGEGEDVKEEKRKELVEKLASAASESGVDPSAVRAYTDKCASGYLNNSVSRRFFKQMTLYDRVAGTEGVAVDVEAFDASEHEVPHAHAAGDDSGRLFWVDTAIANSLPQYALEHFARVMQIQGLDIVRTHLDNVQDGEGRSVTMLRMLVDVGDKDPSEELWTRVKRNLKRFKWIDPKTADLIIDRYPWLGVRRGEIITGMAALMHPIMSKSNAVAYSRNNIFDNVTSESAIQYSSAIADFFISKFDPSTPNMSAAEEAGKADEIRARINENVIDGTQSALLNKMVDVVGHTLRTNLFLENRYSLGFRLDPAIMAGEGETREVPYGVVFAHGRRFNGYHVRWRDIARGGLRIVTPGTFEQLALESGRQYDECYGLSFAQQMKNKDIPEGGSKAVCLVNSVGMSQQNKNFVMRKSFKAFTDTILDLIVDTEETNDMVKDYYGEPEVLYLGPDEQVIPEDLDWVIQRAKYREYVCPNAFMSSKPLAGINHKTYGVTSEGVNVFLDVALRDQMKIDPTSTPFTVKLTGGTDGDVCGNEILILYREYGDNAKVVGLCDHTGSLEDPNGLDSDELTRMVKASVPLSDYDTSKLSPEGRLHLVDNEEGLRMRNTMHNRVEADAFVPAGGRPNTIDINNWRQFLKEDGTPTSPLVVEGANLFITLEARKAMYEEAGIIIVKDSSANKCGVICSSYEICAAMLLSEQEFLDNKEEIVGDVLVKLRHFAKVEAELLFREFNNYPGALPDFSGSISDTINAATDAVRDELVNADEETIDSLMGLVRNHLPAKMADMAFDRCKENLPRAYLFAAIASSLASKMVYQEGVNFVKSQPPENLSELALKYIRVEKEVYELERAIDSGVMTEEQKKQIADLVHRGGVRTSLNIF</sequence>
<dbReference type="EMBL" id="BRYB01006411">
    <property type="protein sequence ID" value="GMI56935.1"/>
    <property type="molecule type" value="Genomic_DNA"/>
</dbReference>
<dbReference type="SMART" id="SM00839">
    <property type="entry name" value="ELFV_dehydrog"/>
    <property type="match status" value="1"/>
</dbReference>
<evidence type="ECO:0000256" key="1">
    <source>
        <dbReference type="ARBA" id="ARBA00006382"/>
    </source>
</evidence>
<evidence type="ECO:0000256" key="2">
    <source>
        <dbReference type="ARBA" id="ARBA00023002"/>
    </source>
</evidence>
<dbReference type="Proteomes" id="UP001165060">
    <property type="component" value="Unassembled WGS sequence"/>
</dbReference>
<reference evidence="4 5" key="1">
    <citation type="journal article" date="2023" name="Commun. Biol.">
        <title>Genome analysis of Parmales, the sister group of diatoms, reveals the evolutionary specialization of diatoms from phago-mixotrophs to photoautotrophs.</title>
        <authorList>
            <person name="Ban H."/>
            <person name="Sato S."/>
            <person name="Yoshikawa S."/>
            <person name="Yamada K."/>
            <person name="Nakamura Y."/>
            <person name="Ichinomiya M."/>
            <person name="Sato N."/>
            <person name="Blanc-Mathieu R."/>
            <person name="Endo H."/>
            <person name="Kuwata A."/>
            <person name="Ogata H."/>
        </authorList>
    </citation>
    <scope>NUCLEOTIDE SEQUENCE [LARGE SCALE GENOMIC DNA]</scope>
</reference>
<gene>
    <name evidence="4" type="ORF">TeGR_g13494</name>
</gene>
<keyword evidence="2" id="KW-0560">Oxidoreductase</keyword>
<dbReference type="Pfam" id="PF00208">
    <property type="entry name" value="ELFV_dehydrog"/>
    <property type="match status" value="1"/>
</dbReference>
<accession>A0ABQ6NDC5</accession>
<dbReference type="PANTHER" id="PTHR11606:SF39">
    <property type="entry name" value="GLUTAMATE_PHENYLALANINE_LEUCINE_VALINE_L-TRYPTOPHAN DEHYDROGENASE C-TERMINAL DOMAIN-CONTAINING PROTEIN"/>
    <property type="match status" value="1"/>
</dbReference>
<keyword evidence="5" id="KW-1185">Reference proteome</keyword>
<dbReference type="InterPro" id="IPR006096">
    <property type="entry name" value="Glu/Leu/Phe/Val/Trp_DH_C"/>
</dbReference>
<proteinExistence type="inferred from homology"/>
<evidence type="ECO:0000313" key="4">
    <source>
        <dbReference type="EMBL" id="GMI56935.1"/>
    </source>
</evidence>
<name>A0ABQ6NDC5_9STRA</name>
<evidence type="ECO:0000313" key="5">
    <source>
        <dbReference type="Proteomes" id="UP001165060"/>
    </source>
</evidence>
<protein>
    <recommendedName>
        <fullName evidence="3">Glutamate/phenylalanine/leucine/valine/L-tryptophan dehydrogenase C-terminal domain-containing protein</fullName>
    </recommendedName>
</protein>
<dbReference type="SUPFAM" id="SSF53223">
    <property type="entry name" value="Aminoacid dehydrogenase-like, N-terminal domain"/>
    <property type="match status" value="1"/>
</dbReference>